<feature type="transmembrane region" description="Helical" evidence="1">
    <location>
        <begin position="49"/>
        <end position="71"/>
    </location>
</feature>
<reference evidence="2" key="1">
    <citation type="journal article" date="2023" name="PLoS Negl. Trop. Dis.">
        <title>A genome sequence for Biomphalaria pfeifferi, the major vector snail for the human-infecting parasite Schistosoma mansoni.</title>
        <authorList>
            <person name="Bu L."/>
            <person name="Lu L."/>
            <person name="Laidemitt M.R."/>
            <person name="Zhang S.M."/>
            <person name="Mutuku M."/>
            <person name="Mkoji G."/>
            <person name="Steinauer M."/>
            <person name="Loker E.S."/>
        </authorList>
    </citation>
    <scope>NUCLEOTIDE SEQUENCE</scope>
    <source>
        <strain evidence="2">KasaAsao</strain>
    </source>
</reference>
<gene>
    <name evidence="2" type="ORF">Bpfe_011712</name>
</gene>
<sequence>MAPNSSSVNEATIEGPGATDLDLIIERRFGGVLRKAGDEMLLKSIPLRMMAAMLLSRIVPVSWFCFVWRFIEKKSGI</sequence>
<keyword evidence="1" id="KW-0472">Membrane</keyword>
<dbReference type="Proteomes" id="UP001233172">
    <property type="component" value="Unassembled WGS sequence"/>
</dbReference>
<proteinExistence type="predicted"/>
<keyword evidence="1" id="KW-1133">Transmembrane helix</keyword>
<evidence type="ECO:0000313" key="3">
    <source>
        <dbReference type="Proteomes" id="UP001233172"/>
    </source>
</evidence>
<organism evidence="2 3">
    <name type="scientific">Biomphalaria pfeifferi</name>
    <name type="common">Bloodfluke planorb</name>
    <name type="synonym">Freshwater snail</name>
    <dbReference type="NCBI Taxonomy" id="112525"/>
    <lineage>
        <taxon>Eukaryota</taxon>
        <taxon>Metazoa</taxon>
        <taxon>Spiralia</taxon>
        <taxon>Lophotrochozoa</taxon>
        <taxon>Mollusca</taxon>
        <taxon>Gastropoda</taxon>
        <taxon>Heterobranchia</taxon>
        <taxon>Euthyneura</taxon>
        <taxon>Panpulmonata</taxon>
        <taxon>Hygrophila</taxon>
        <taxon>Lymnaeoidea</taxon>
        <taxon>Planorbidae</taxon>
        <taxon>Biomphalaria</taxon>
    </lineage>
</organism>
<evidence type="ECO:0000313" key="2">
    <source>
        <dbReference type="EMBL" id="KAK0058747.1"/>
    </source>
</evidence>
<dbReference type="EMBL" id="JASAOG010000046">
    <property type="protein sequence ID" value="KAK0058747.1"/>
    <property type="molecule type" value="Genomic_DNA"/>
</dbReference>
<accession>A0AAD8BRK5</accession>
<keyword evidence="1" id="KW-0812">Transmembrane</keyword>
<protein>
    <submittedName>
        <fullName evidence="2">Uncharacterized protein</fullName>
    </submittedName>
</protein>
<name>A0AAD8BRK5_BIOPF</name>
<keyword evidence="3" id="KW-1185">Reference proteome</keyword>
<dbReference type="AlphaFoldDB" id="A0AAD8BRK5"/>
<comment type="caution">
    <text evidence="2">The sequence shown here is derived from an EMBL/GenBank/DDBJ whole genome shotgun (WGS) entry which is preliminary data.</text>
</comment>
<reference evidence="2" key="2">
    <citation type="submission" date="2023-04" db="EMBL/GenBank/DDBJ databases">
        <authorList>
            <person name="Bu L."/>
            <person name="Lu L."/>
            <person name="Laidemitt M.R."/>
            <person name="Zhang S.M."/>
            <person name="Mutuku M."/>
            <person name="Mkoji G."/>
            <person name="Steinauer M."/>
            <person name="Loker E.S."/>
        </authorList>
    </citation>
    <scope>NUCLEOTIDE SEQUENCE</scope>
    <source>
        <strain evidence="2">KasaAsao</strain>
        <tissue evidence="2">Whole Snail</tissue>
    </source>
</reference>
<evidence type="ECO:0000256" key="1">
    <source>
        <dbReference type="SAM" id="Phobius"/>
    </source>
</evidence>